<proteinExistence type="predicted"/>
<gene>
    <name evidence="2" type="ORF">C4S77_11015</name>
</gene>
<sequence length="150" mass="16832">MKKFAKINLIVFIMTIIGFTIKSCNTTNTITDKIENKDLESKLNKTWVLKSIEQTNVSDAFKEDIPSLMFDFTNHTVSGNGGCNQFNGGFALLGNLYAPTPLITTRMICPSKNQESKLLDLLAKKSTLIFNNYTLQFVQNGKVVLEFIPK</sequence>
<organism evidence="2 3">
    <name type="scientific">Apibacter adventoris</name>
    <dbReference type="NCBI Taxonomy" id="1679466"/>
    <lineage>
        <taxon>Bacteria</taxon>
        <taxon>Pseudomonadati</taxon>
        <taxon>Bacteroidota</taxon>
        <taxon>Flavobacteriia</taxon>
        <taxon>Flavobacteriales</taxon>
        <taxon>Weeksellaceae</taxon>
        <taxon>Apibacter</taxon>
    </lineage>
</organism>
<dbReference type="AlphaFoldDB" id="A0A2S8A789"/>
<dbReference type="InterPro" id="IPR038670">
    <property type="entry name" value="HslJ-like_sf"/>
</dbReference>
<dbReference type="PANTHER" id="PTHR35535:SF1">
    <property type="entry name" value="HEAT SHOCK PROTEIN HSLJ"/>
    <property type="match status" value="1"/>
</dbReference>
<accession>A0A2S8A789</accession>
<dbReference type="InterPro" id="IPR005184">
    <property type="entry name" value="DUF306_Meta_HslJ"/>
</dbReference>
<dbReference type="PANTHER" id="PTHR35535">
    <property type="entry name" value="HEAT SHOCK PROTEIN HSLJ"/>
    <property type="match status" value="1"/>
</dbReference>
<evidence type="ECO:0000313" key="3">
    <source>
        <dbReference type="Proteomes" id="UP000238042"/>
    </source>
</evidence>
<dbReference type="Pfam" id="PF03724">
    <property type="entry name" value="META"/>
    <property type="match status" value="1"/>
</dbReference>
<dbReference type="RefSeq" id="WP_105247592.1">
    <property type="nucleotide sequence ID" value="NZ_PSZM01000046.1"/>
</dbReference>
<dbReference type="Proteomes" id="UP000238042">
    <property type="component" value="Unassembled WGS sequence"/>
</dbReference>
<reference evidence="2 3" key="1">
    <citation type="submission" date="2018-02" db="EMBL/GenBank/DDBJ databases">
        <title>Genome sequences of Apibacter spp., gut symbionts of Asian honey bees.</title>
        <authorList>
            <person name="Kwong W.K."/>
            <person name="Steele M.I."/>
            <person name="Moran N.A."/>
        </authorList>
    </citation>
    <scope>NUCLEOTIDE SEQUENCE [LARGE SCALE GENOMIC DNA]</scope>
    <source>
        <strain evidence="3">wkB301</strain>
    </source>
</reference>
<keyword evidence="3" id="KW-1185">Reference proteome</keyword>
<protein>
    <recommendedName>
        <fullName evidence="1">DUF306 domain-containing protein</fullName>
    </recommendedName>
</protein>
<dbReference type="InterPro" id="IPR053147">
    <property type="entry name" value="Hsp_HslJ-like"/>
</dbReference>
<comment type="caution">
    <text evidence="2">The sequence shown here is derived from an EMBL/GenBank/DDBJ whole genome shotgun (WGS) entry which is preliminary data.</text>
</comment>
<evidence type="ECO:0000313" key="2">
    <source>
        <dbReference type="EMBL" id="PQL90418.1"/>
    </source>
</evidence>
<name>A0A2S8A789_9FLAO</name>
<dbReference type="Gene3D" id="2.40.128.270">
    <property type="match status" value="1"/>
</dbReference>
<feature type="domain" description="DUF306" evidence="1">
    <location>
        <begin position="44"/>
        <end position="147"/>
    </location>
</feature>
<dbReference type="EMBL" id="PSZM01000046">
    <property type="protein sequence ID" value="PQL90418.1"/>
    <property type="molecule type" value="Genomic_DNA"/>
</dbReference>
<evidence type="ECO:0000259" key="1">
    <source>
        <dbReference type="Pfam" id="PF03724"/>
    </source>
</evidence>